<dbReference type="EMBL" id="BTSY01000002">
    <property type="protein sequence ID" value="GMT16979.1"/>
    <property type="molecule type" value="Genomic_DNA"/>
</dbReference>
<name>A0AAV5VEU6_9BILA</name>
<evidence type="ECO:0008006" key="4">
    <source>
        <dbReference type="Google" id="ProtNLM"/>
    </source>
</evidence>
<protein>
    <recommendedName>
        <fullName evidence="4">Ion channel</fullName>
    </recommendedName>
</protein>
<organism evidence="2 3">
    <name type="scientific">Pristionchus fissidentatus</name>
    <dbReference type="NCBI Taxonomy" id="1538716"/>
    <lineage>
        <taxon>Eukaryota</taxon>
        <taxon>Metazoa</taxon>
        <taxon>Ecdysozoa</taxon>
        <taxon>Nematoda</taxon>
        <taxon>Chromadorea</taxon>
        <taxon>Rhabditida</taxon>
        <taxon>Rhabditina</taxon>
        <taxon>Diplogasteromorpha</taxon>
        <taxon>Diplogasteroidea</taxon>
        <taxon>Neodiplogasteridae</taxon>
        <taxon>Pristionchus</taxon>
    </lineage>
</organism>
<proteinExistence type="predicted"/>
<gene>
    <name evidence="2" type="ORF">PFISCL1PPCAC_8276</name>
</gene>
<reference evidence="2" key="1">
    <citation type="submission" date="2023-10" db="EMBL/GenBank/DDBJ databases">
        <title>Genome assembly of Pristionchus species.</title>
        <authorList>
            <person name="Yoshida K."/>
            <person name="Sommer R.J."/>
        </authorList>
    </citation>
    <scope>NUCLEOTIDE SEQUENCE</scope>
    <source>
        <strain evidence="2">RS5133</strain>
    </source>
</reference>
<feature type="non-terminal residue" evidence="2">
    <location>
        <position position="204"/>
    </location>
</feature>
<sequence length="204" mass="23039">DNDLENIKTFLLDINQFCDNRTMISVFAPGYPNPNCANFPMFNTNVVDHLGGLPSFVVAEPDNTYSMVRDLYFQQLVCSNEAEISQLGGLTVVFTNSDCNDYCTFGDRREAKPLPNPRWTQLYYSGQWDESCDSDAPSIFDFLDCEDNVDKCEYSMVPLSKLSEEESCMRTCKNMETLNVSQLLLLIGIPCITMIIIALGCAYF</sequence>
<evidence type="ECO:0000256" key="1">
    <source>
        <dbReference type="SAM" id="Phobius"/>
    </source>
</evidence>
<evidence type="ECO:0000313" key="3">
    <source>
        <dbReference type="Proteomes" id="UP001432322"/>
    </source>
</evidence>
<dbReference type="Proteomes" id="UP001432322">
    <property type="component" value="Unassembled WGS sequence"/>
</dbReference>
<feature type="non-terminal residue" evidence="2">
    <location>
        <position position="1"/>
    </location>
</feature>
<evidence type="ECO:0000313" key="2">
    <source>
        <dbReference type="EMBL" id="GMT16979.1"/>
    </source>
</evidence>
<comment type="caution">
    <text evidence="2">The sequence shown here is derived from an EMBL/GenBank/DDBJ whole genome shotgun (WGS) entry which is preliminary data.</text>
</comment>
<accession>A0AAV5VEU6</accession>
<keyword evidence="1" id="KW-0812">Transmembrane</keyword>
<keyword evidence="1" id="KW-0472">Membrane</keyword>
<keyword evidence="1" id="KW-1133">Transmembrane helix</keyword>
<feature type="transmembrane region" description="Helical" evidence="1">
    <location>
        <begin position="183"/>
        <end position="203"/>
    </location>
</feature>
<dbReference type="AlphaFoldDB" id="A0AAV5VEU6"/>
<keyword evidence="3" id="KW-1185">Reference proteome</keyword>